<dbReference type="RefSeq" id="WP_036865632.1">
    <property type="nucleotide sequence ID" value="NZ_JRNS01000426.1"/>
</dbReference>
<evidence type="ECO:0000259" key="1">
    <source>
        <dbReference type="Pfam" id="PF13022"/>
    </source>
</evidence>
<accession>A0A096AGB7</accession>
<evidence type="ECO:0000313" key="3">
    <source>
        <dbReference type="Proteomes" id="UP000029578"/>
    </source>
</evidence>
<gene>
    <name evidence="2" type="ORF">HMPREF0661_08690</name>
</gene>
<protein>
    <recommendedName>
        <fullName evidence="1">Homeodomain phBC6A51-type domain-containing protein</fullName>
    </recommendedName>
</protein>
<name>A0A096AGB7_9BACT</name>
<dbReference type="Proteomes" id="UP000029578">
    <property type="component" value="Unassembled WGS sequence"/>
</dbReference>
<dbReference type="EMBL" id="JRNS01000426">
    <property type="protein sequence ID" value="KGF46183.1"/>
    <property type="molecule type" value="Genomic_DNA"/>
</dbReference>
<feature type="domain" description="Homeodomain phBC6A51-type" evidence="1">
    <location>
        <begin position="22"/>
        <end position="107"/>
    </location>
</feature>
<sequence>MDAYSKQKTTESTPIKEEAFKSGLSPIQEKAAIMLANGDSVTLVAESLNVNRTTIYQWQQKVTFQCFFNIQKKEATQNLRNGLVALYQDALQAVKDVLRSDNDAMKLKAAMLVIAKVESSPVGATDAKVVLKQQATEIQDPLNNDELFKPIEILDNRMYQKLLKENGLED</sequence>
<dbReference type="Pfam" id="PF13022">
    <property type="entry name" value="HTH_Tnp_1_2"/>
    <property type="match status" value="1"/>
</dbReference>
<reference evidence="2 3" key="1">
    <citation type="submission" date="2014-07" db="EMBL/GenBank/DDBJ databases">
        <authorList>
            <person name="McCorrison J."/>
            <person name="Sanka R."/>
            <person name="Torralba M."/>
            <person name="Gillis M."/>
            <person name="Haft D.H."/>
            <person name="Methe B."/>
            <person name="Sutton G."/>
            <person name="Nelson K.E."/>
        </authorList>
    </citation>
    <scope>NUCLEOTIDE SEQUENCE [LARGE SCALE GENOMIC DNA]</scope>
    <source>
        <strain evidence="2 3">DNF00666</strain>
    </source>
</reference>
<organism evidence="2 3">
    <name type="scientific">Prevotella melaninogenica DNF00666</name>
    <dbReference type="NCBI Taxonomy" id="1401073"/>
    <lineage>
        <taxon>Bacteria</taxon>
        <taxon>Pseudomonadati</taxon>
        <taxon>Bacteroidota</taxon>
        <taxon>Bacteroidia</taxon>
        <taxon>Bacteroidales</taxon>
        <taxon>Prevotellaceae</taxon>
        <taxon>Prevotella</taxon>
    </lineage>
</organism>
<proteinExistence type="predicted"/>
<dbReference type="InterPro" id="IPR024978">
    <property type="entry name" value="Homeodomain_phBC6A51-type"/>
</dbReference>
<comment type="caution">
    <text evidence="2">The sequence shown here is derived from an EMBL/GenBank/DDBJ whole genome shotgun (WGS) entry which is preliminary data.</text>
</comment>
<dbReference type="Gene3D" id="1.10.10.60">
    <property type="entry name" value="Homeodomain-like"/>
    <property type="match status" value="1"/>
</dbReference>
<evidence type="ECO:0000313" key="2">
    <source>
        <dbReference type="EMBL" id="KGF46183.1"/>
    </source>
</evidence>
<dbReference type="AlphaFoldDB" id="A0A096AGB7"/>